<dbReference type="EMBL" id="JAAXLA010000060">
    <property type="protein sequence ID" value="NMI00615.1"/>
    <property type="molecule type" value="Genomic_DNA"/>
</dbReference>
<reference evidence="1 2" key="1">
    <citation type="submission" date="2020-04" db="EMBL/GenBank/DDBJ databases">
        <authorList>
            <person name="Klaysubun C."/>
            <person name="Duangmal K."/>
            <person name="Lipun K."/>
        </authorList>
    </citation>
    <scope>NUCLEOTIDE SEQUENCE [LARGE SCALE GENOMIC DNA]</scope>
    <source>
        <strain evidence="1 2">K10HN5</strain>
    </source>
</reference>
<keyword evidence="2" id="KW-1185">Reference proteome</keyword>
<evidence type="ECO:0000313" key="2">
    <source>
        <dbReference type="Proteomes" id="UP000820669"/>
    </source>
</evidence>
<name>A0ABX1SGC7_9PSEU</name>
<evidence type="ECO:0008006" key="3">
    <source>
        <dbReference type="Google" id="ProtNLM"/>
    </source>
</evidence>
<gene>
    <name evidence="1" type="ORF">HF526_25385</name>
</gene>
<sequence>MSRRVAQRHASDAAGCTITVCRGCCCGTARKHPGVDHAAQLAVLRAGVGTAGRVRISDCLDACTESNVVVVGPSPAGRAAGARPVWLSGVLDPGAVDEVVAWVRAGGPGVSDAPGLLDLSVFAPSRRSRREAGET</sequence>
<dbReference type="RefSeq" id="WP_169384080.1">
    <property type="nucleotide sequence ID" value="NZ_JAAXLA010000060.1"/>
</dbReference>
<comment type="caution">
    <text evidence="1">The sequence shown here is derived from an EMBL/GenBank/DDBJ whole genome shotgun (WGS) entry which is preliminary data.</text>
</comment>
<accession>A0ABX1SGC7</accession>
<dbReference type="Proteomes" id="UP000820669">
    <property type="component" value="Unassembled WGS sequence"/>
</dbReference>
<protein>
    <recommendedName>
        <fullName evidence="3">(2Fe-2S) ferredoxin domain-containing protein</fullName>
    </recommendedName>
</protein>
<proteinExistence type="predicted"/>
<evidence type="ECO:0000313" key="1">
    <source>
        <dbReference type="EMBL" id="NMI00615.1"/>
    </source>
</evidence>
<organism evidence="1 2">
    <name type="scientific">Pseudonocardia acidicola</name>
    <dbReference type="NCBI Taxonomy" id="2724939"/>
    <lineage>
        <taxon>Bacteria</taxon>
        <taxon>Bacillati</taxon>
        <taxon>Actinomycetota</taxon>
        <taxon>Actinomycetes</taxon>
        <taxon>Pseudonocardiales</taxon>
        <taxon>Pseudonocardiaceae</taxon>
        <taxon>Pseudonocardia</taxon>
    </lineage>
</organism>